<sequence length="93" mass="10583">MGLLTILDEAVAALKAPLGEDDRAQGWTDDLRRELQEEISVNRSVLRRHGTGMARHLRPRLDEWMDHEGVRPGRLRNLVSDVQRSLAEARTTT</sequence>
<evidence type="ECO:0000313" key="2">
    <source>
        <dbReference type="Proteomes" id="UP001500460"/>
    </source>
</evidence>
<keyword evidence="2" id="KW-1185">Reference proteome</keyword>
<protein>
    <submittedName>
        <fullName evidence="1">Uncharacterized protein</fullName>
    </submittedName>
</protein>
<evidence type="ECO:0000313" key="1">
    <source>
        <dbReference type="EMBL" id="GAA2438807.1"/>
    </source>
</evidence>
<organism evidence="1 2">
    <name type="scientific">Streptomyces glaucus</name>
    <dbReference type="NCBI Taxonomy" id="284029"/>
    <lineage>
        <taxon>Bacteria</taxon>
        <taxon>Bacillati</taxon>
        <taxon>Actinomycetota</taxon>
        <taxon>Actinomycetes</taxon>
        <taxon>Kitasatosporales</taxon>
        <taxon>Streptomycetaceae</taxon>
        <taxon>Streptomyces</taxon>
    </lineage>
</organism>
<name>A0ABN3JV12_9ACTN</name>
<dbReference type="EMBL" id="BAAATK010000017">
    <property type="protein sequence ID" value="GAA2438807.1"/>
    <property type="molecule type" value="Genomic_DNA"/>
</dbReference>
<proteinExistence type="predicted"/>
<gene>
    <name evidence="1" type="ORF">GCM10010421_31250</name>
</gene>
<accession>A0ABN3JV12</accession>
<comment type="caution">
    <text evidence="1">The sequence shown here is derived from an EMBL/GenBank/DDBJ whole genome shotgun (WGS) entry which is preliminary data.</text>
</comment>
<dbReference type="Proteomes" id="UP001500460">
    <property type="component" value="Unassembled WGS sequence"/>
</dbReference>
<reference evidence="1 2" key="1">
    <citation type="journal article" date="2019" name="Int. J. Syst. Evol. Microbiol.">
        <title>The Global Catalogue of Microorganisms (GCM) 10K type strain sequencing project: providing services to taxonomists for standard genome sequencing and annotation.</title>
        <authorList>
            <consortium name="The Broad Institute Genomics Platform"/>
            <consortium name="The Broad Institute Genome Sequencing Center for Infectious Disease"/>
            <person name="Wu L."/>
            <person name="Ma J."/>
        </authorList>
    </citation>
    <scope>NUCLEOTIDE SEQUENCE [LARGE SCALE GENOMIC DNA]</scope>
    <source>
        <strain evidence="1 2">JCM 6922</strain>
    </source>
</reference>
<dbReference type="RefSeq" id="WP_344603662.1">
    <property type="nucleotide sequence ID" value="NZ_BAAATK010000017.1"/>
</dbReference>